<accession>A0A6A6Z4L4</accession>
<keyword evidence="2" id="KW-1185">Reference proteome</keyword>
<proteinExistence type="predicted"/>
<evidence type="ECO:0000313" key="1">
    <source>
        <dbReference type="EMBL" id="KAF2815679.1"/>
    </source>
</evidence>
<dbReference type="RefSeq" id="XP_033582643.1">
    <property type="nucleotide sequence ID" value="XM_033712517.1"/>
</dbReference>
<evidence type="ECO:0000313" key="3">
    <source>
        <dbReference type="RefSeq" id="XP_033582643.1"/>
    </source>
</evidence>
<protein>
    <submittedName>
        <fullName evidence="1 3">Uncharacterized protein</fullName>
    </submittedName>
</protein>
<name>A0A6A6Z4L4_9PEZI</name>
<reference evidence="1 3" key="1">
    <citation type="journal article" date="2020" name="Stud. Mycol.">
        <title>101 Dothideomycetes genomes: a test case for predicting lifestyles and emergence of pathogens.</title>
        <authorList>
            <person name="Haridas S."/>
            <person name="Albert R."/>
            <person name="Binder M."/>
            <person name="Bloem J."/>
            <person name="Labutti K."/>
            <person name="Salamov A."/>
            <person name="Andreopoulos B."/>
            <person name="Baker S."/>
            <person name="Barry K."/>
            <person name="Bills G."/>
            <person name="Bluhm B."/>
            <person name="Cannon C."/>
            <person name="Castanera R."/>
            <person name="Culley D."/>
            <person name="Daum C."/>
            <person name="Ezra D."/>
            <person name="Gonzalez J."/>
            <person name="Henrissat B."/>
            <person name="Kuo A."/>
            <person name="Liang C."/>
            <person name="Lipzen A."/>
            <person name="Lutzoni F."/>
            <person name="Magnuson J."/>
            <person name="Mondo S."/>
            <person name="Nolan M."/>
            <person name="Ohm R."/>
            <person name="Pangilinan J."/>
            <person name="Park H.-J."/>
            <person name="Ramirez L."/>
            <person name="Alfaro M."/>
            <person name="Sun H."/>
            <person name="Tritt A."/>
            <person name="Yoshinaga Y."/>
            <person name="Zwiers L.-H."/>
            <person name="Turgeon B."/>
            <person name="Goodwin S."/>
            <person name="Spatafora J."/>
            <person name="Crous P."/>
            <person name="Grigoriev I."/>
        </authorList>
    </citation>
    <scope>NUCLEOTIDE SEQUENCE</scope>
    <source>
        <strain evidence="1 3">CBS 304.34</strain>
    </source>
</reference>
<gene>
    <name evidence="1 3" type="ORF">BDZ99DRAFT_120658</name>
</gene>
<reference evidence="3" key="2">
    <citation type="submission" date="2020-04" db="EMBL/GenBank/DDBJ databases">
        <authorList>
            <consortium name="NCBI Genome Project"/>
        </authorList>
    </citation>
    <scope>NUCLEOTIDE SEQUENCE</scope>
    <source>
        <strain evidence="3">CBS 304.34</strain>
    </source>
</reference>
<evidence type="ECO:0000313" key="2">
    <source>
        <dbReference type="Proteomes" id="UP000504636"/>
    </source>
</evidence>
<dbReference type="GeneID" id="54453410"/>
<organism evidence="1">
    <name type="scientific">Mytilinidion resinicola</name>
    <dbReference type="NCBI Taxonomy" id="574789"/>
    <lineage>
        <taxon>Eukaryota</taxon>
        <taxon>Fungi</taxon>
        <taxon>Dikarya</taxon>
        <taxon>Ascomycota</taxon>
        <taxon>Pezizomycotina</taxon>
        <taxon>Dothideomycetes</taxon>
        <taxon>Pleosporomycetidae</taxon>
        <taxon>Mytilinidiales</taxon>
        <taxon>Mytilinidiaceae</taxon>
        <taxon>Mytilinidion</taxon>
    </lineage>
</organism>
<reference evidence="3" key="3">
    <citation type="submission" date="2025-04" db="UniProtKB">
        <authorList>
            <consortium name="RefSeq"/>
        </authorList>
    </citation>
    <scope>IDENTIFICATION</scope>
    <source>
        <strain evidence="3">CBS 304.34</strain>
    </source>
</reference>
<sequence>MLRLGTGSLDYAVCSKETTHTARLKCSLAHVKSLSFAEDCHETSKHCHQNTRKSLGSGTILNSSRLSLTQ</sequence>
<dbReference type="EMBL" id="MU003693">
    <property type="protein sequence ID" value="KAF2815679.1"/>
    <property type="molecule type" value="Genomic_DNA"/>
</dbReference>
<dbReference type="AlphaFoldDB" id="A0A6A6Z4L4"/>
<dbReference type="Proteomes" id="UP000504636">
    <property type="component" value="Unplaced"/>
</dbReference>